<evidence type="ECO:0000256" key="2">
    <source>
        <dbReference type="ARBA" id="ARBA00022692"/>
    </source>
</evidence>
<dbReference type="Pfam" id="PF07681">
    <property type="entry name" value="DoxX"/>
    <property type="match status" value="1"/>
</dbReference>
<name>A0A7I9Y172_9MYCO</name>
<sequence>MVIRRIARPLLSAAFVGQAVDSLRNPKAAADAARPALDGLQSLPEPVKRKIPRDAETFARINAAVQIGGGVLLATGTMPRFAAAALACTVIPGNLGTHMFWSEIDPERRAQKRRQFLTDLSLLGGLMIAAADTAGKPSVGWRGRQVAGRIPGALAAALPSHTSDRMLVDSDLGEKIGRGLARGAEHGRELASTAVEKTTPLLEAARARGGQLAEIARDRGTELAQTARQRGTGLTRRRGSRLADTARRDSPRRRFPLRRKH</sequence>
<dbReference type="GO" id="GO:0016020">
    <property type="term" value="C:membrane"/>
    <property type="evidence" value="ECO:0007669"/>
    <property type="project" value="UniProtKB-SubCell"/>
</dbReference>
<dbReference type="EMBL" id="BLKW01000004">
    <property type="protein sequence ID" value="GFG75815.1"/>
    <property type="molecule type" value="Genomic_DNA"/>
</dbReference>
<keyword evidence="3" id="KW-1133">Transmembrane helix</keyword>
<feature type="region of interest" description="Disordered" evidence="5">
    <location>
        <begin position="222"/>
        <end position="261"/>
    </location>
</feature>
<feature type="compositionally biased region" description="Basic residues" evidence="5">
    <location>
        <begin position="250"/>
        <end position="261"/>
    </location>
</feature>
<keyword evidence="7" id="KW-1185">Reference proteome</keyword>
<reference evidence="6 7" key="1">
    <citation type="journal article" date="2019" name="Emerg. Microbes Infect.">
        <title>Comprehensive subspecies identification of 175 nontuberculous mycobacteria species based on 7547 genomic profiles.</title>
        <authorList>
            <person name="Matsumoto Y."/>
            <person name="Kinjo T."/>
            <person name="Motooka D."/>
            <person name="Nabeya D."/>
            <person name="Jung N."/>
            <person name="Uechi K."/>
            <person name="Horii T."/>
            <person name="Iida T."/>
            <person name="Fujita J."/>
            <person name="Nakamura S."/>
        </authorList>
    </citation>
    <scope>NUCLEOTIDE SEQUENCE [LARGE SCALE GENOMIC DNA]</scope>
    <source>
        <strain evidence="6 7">JCM 17322</strain>
    </source>
</reference>
<evidence type="ECO:0008006" key="8">
    <source>
        <dbReference type="Google" id="ProtNLM"/>
    </source>
</evidence>
<keyword evidence="4" id="KW-0472">Membrane</keyword>
<comment type="subcellular location">
    <subcellularLocation>
        <location evidence="1">Membrane</location>
        <topology evidence="1">Multi-pass membrane protein</topology>
    </subcellularLocation>
</comment>
<dbReference type="RefSeq" id="WP_163760722.1">
    <property type="nucleotide sequence ID" value="NZ_BLKW01000004.1"/>
</dbReference>
<proteinExistence type="predicted"/>
<dbReference type="AlphaFoldDB" id="A0A7I9Y172"/>
<feature type="compositionally biased region" description="Low complexity" evidence="5">
    <location>
        <begin position="225"/>
        <end position="234"/>
    </location>
</feature>
<accession>A0A7I9Y172</accession>
<keyword evidence="2" id="KW-0812">Transmembrane</keyword>
<evidence type="ECO:0000256" key="1">
    <source>
        <dbReference type="ARBA" id="ARBA00004141"/>
    </source>
</evidence>
<dbReference type="InterPro" id="IPR032808">
    <property type="entry name" value="DoxX"/>
</dbReference>
<evidence type="ECO:0000313" key="7">
    <source>
        <dbReference type="Proteomes" id="UP000465361"/>
    </source>
</evidence>
<gene>
    <name evidence="6" type="ORF">MBOT_31800</name>
</gene>
<evidence type="ECO:0000313" key="6">
    <source>
        <dbReference type="EMBL" id="GFG75815.1"/>
    </source>
</evidence>
<protein>
    <recommendedName>
        <fullName evidence="8">DoxX family protein</fullName>
    </recommendedName>
</protein>
<dbReference type="Proteomes" id="UP000465361">
    <property type="component" value="Unassembled WGS sequence"/>
</dbReference>
<evidence type="ECO:0000256" key="5">
    <source>
        <dbReference type="SAM" id="MobiDB-lite"/>
    </source>
</evidence>
<organism evidence="6 7">
    <name type="scientific">Mycobacterium botniense</name>
    <dbReference type="NCBI Taxonomy" id="84962"/>
    <lineage>
        <taxon>Bacteria</taxon>
        <taxon>Bacillati</taxon>
        <taxon>Actinomycetota</taxon>
        <taxon>Actinomycetes</taxon>
        <taxon>Mycobacteriales</taxon>
        <taxon>Mycobacteriaceae</taxon>
        <taxon>Mycobacterium</taxon>
    </lineage>
</organism>
<evidence type="ECO:0000256" key="4">
    <source>
        <dbReference type="ARBA" id="ARBA00023136"/>
    </source>
</evidence>
<comment type="caution">
    <text evidence="6">The sequence shown here is derived from an EMBL/GenBank/DDBJ whole genome shotgun (WGS) entry which is preliminary data.</text>
</comment>
<evidence type="ECO:0000256" key="3">
    <source>
        <dbReference type="ARBA" id="ARBA00022989"/>
    </source>
</evidence>